<evidence type="ECO:0000313" key="5">
    <source>
        <dbReference type="Proteomes" id="UP000092716"/>
    </source>
</evidence>
<feature type="compositionally biased region" description="Basic and acidic residues" evidence="1">
    <location>
        <begin position="789"/>
        <end position="800"/>
    </location>
</feature>
<dbReference type="RefSeq" id="XP_019917676.1">
    <property type="nucleotide sequence ID" value="XM_020062172.1"/>
</dbReference>
<sequence>MKLQYHLLLFTFLLSEDVLCYKSSYENVKDGSEEAKQGGCAGSDYLTQGGKKAFWPWGGNDKKGEGNKSSNQQEGLLSSVLGSVKRLLLFNDKEIEKNVQGISDNVTEMKDGVVKNSSNIVKHASKIKDELQKNTAYWANVVKTTVSEELHQIDQFSKDQLDKLRKDPENKFFFTKLFSGDSAAADTSSPHKDKKTKNGEEGAVGSKGPSGHNDPEVEKEEKAKSFWDLLHTGGGSNASPTANGKEPNTGFLRMFKGDTTKQNNIAEKKESSFPWFTTHSSESSASSGKNTPEVTNTNATKGQKKSFLSHFTSETEEKVNSPNGSATQENHPNDHTETNQGFTFNFFKKKDSNQESSSGPHSEEDHQQNDSHPNGKGTFFQWFNPPPKGANNNDQLPQKEQSGGMTQDSFKGSQHAEANDQEEGKKKPFSLLNMWKATHKEKEEKHHDEAETDVGSKTSEVSDGDSSEENTKGKSFFFNPFGGFKSDGKSSHGGATSAEGIAHSELSKGNSSLVDLMKNIYDGKNDETGEKAEQILSFMETEHEHDGNTNCHPLVSFKACLSTCFHVPPAVEGGSNGETNEKKKKSLSAGDYKKLEKCISTCRNKNFTERTPGCATKDGSVITGEKINYEEKLKGLDKSNYNLGVDSSVFSDLTLHDKYAQGKENQAVKTPNGEVDASGKQLSAAQTEVQSGSHNFPTLSDNQLGTHLYSMDSSNNNIGGHKKEPTSGSNTTAGENSFSFFKAFAPQTGSTSDGSNTLGAANPLDESHGKNKTSTDGAAANLTAEGVHGEDLESAKHPSGNDDDSDDDEEDSNFFTYISKGFFLLLLLATFFVYLSAFTNIITQFYVSFKEKVCLYIKGQYRSRFDQAHGESAEAFLPKGSQNSYGNTFQGSYDNLYHAFHDNTCDVA</sequence>
<feature type="region of interest" description="Disordered" evidence="1">
    <location>
        <begin position="182"/>
        <end position="474"/>
    </location>
</feature>
<dbReference type="EMBL" id="CP016252">
    <property type="protein sequence ID" value="ANQ10981.1"/>
    <property type="molecule type" value="Genomic_DNA"/>
</dbReference>
<feature type="region of interest" description="Disordered" evidence="1">
    <location>
        <begin position="662"/>
        <end position="732"/>
    </location>
</feature>
<feature type="compositionally biased region" description="Polar residues" evidence="1">
    <location>
        <begin position="288"/>
        <end position="301"/>
    </location>
</feature>
<feature type="compositionally biased region" description="Polar residues" evidence="1">
    <location>
        <begin position="680"/>
        <end position="718"/>
    </location>
</feature>
<dbReference type="KEGG" id="pcot:PCOAH_00053920"/>
<accession>A0A1B1E7K4</accession>
<feature type="signal peptide" evidence="3">
    <location>
        <begin position="1"/>
        <end position="20"/>
    </location>
</feature>
<feature type="region of interest" description="Disordered" evidence="1">
    <location>
        <begin position="789"/>
        <end position="809"/>
    </location>
</feature>
<evidence type="ECO:0000256" key="3">
    <source>
        <dbReference type="SAM" id="SignalP"/>
    </source>
</evidence>
<feature type="region of interest" description="Disordered" evidence="1">
    <location>
        <begin position="749"/>
        <end position="776"/>
    </location>
</feature>
<dbReference type="VEuPathDB" id="PlasmoDB:PCOAH_00053920"/>
<feature type="compositionally biased region" description="Polar residues" evidence="1">
    <location>
        <begin position="390"/>
        <end position="412"/>
    </location>
</feature>
<keyword evidence="5" id="KW-1185">Reference proteome</keyword>
<gene>
    <name evidence="4" type="ORF">PCOAH_00053920</name>
</gene>
<feature type="chain" id="PRO_5008521709" evidence="3">
    <location>
        <begin position="21"/>
        <end position="908"/>
    </location>
</feature>
<proteinExistence type="predicted"/>
<evidence type="ECO:0000256" key="1">
    <source>
        <dbReference type="SAM" id="MobiDB-lite"/>
    </source>
</evidence>
<keyword evidence="2" id="KW-0472">Membrane</keyword>
<protein>
    <submittedName>
        <fullName evidence="4">Uncharacterized protein</fullName>
    </submittedName>
</protein>
<dbReference type="AlphaFoldDB" id="A0A1B1E7K4"/>
<dbReference type="OrthoDB" id="378817at2759"/>
<feature type="compositionally biased region" description="Basic and acidic residues" evidence="1">
    <location>
        <begin position="213"/>
        <end position="225"/>
    </location>
</feature>
<keyword evidence="2" id="KW-0812">Transmembrane</keyword>
<feature type="compositionally biased region" description="Basic and acidic residues" evidence="1">
    <location>
        <begin position="438"/>
        <end position="449"/>
    </location>
</feature>
<evidence type="ECO:0000256" key="2">
    <source>
        <dbReference type="SAM" id="Phobius"/>
    </source>
</evidence>
<evidence type="ECO:0000313" key="4">
    <source>
        <dbReference type="EMBL" id="ANQ10981.1"/>
    </source>
</evidence>
<reference evidence="5" key="1">
    <citation type="submission" date="2016-06" db="EMBL/GenBank/DDBJ databases">
        <title>First high quality genome sequence of Plasmodium coatneyi using continuous long reads from single molecule, real-time sequencing.</title>
        <authorList>
            <person name="Chien J.-T."/>
            <person name="Pakala S.B."/>
            <person name="Geraldo J.A."/>
            <person name="Lapp S.A."/>
            <person name="Barnwell J.W."/>
            <person name="Kissinger J.C."/>
            <person name="Galinski M.R."/>
            <person name="Humphrey J.C."/>
        </authorList>
    </citation>
    <scope>NUCLEOTIDE SEQUENCE [LARGE SCALE GENOMIC DNA]</scope>
    <source>
        <strain evidence="5">Hackeri</strain>
    </source>
</reference>
<dbReference type="Proteomes" id="UP000092716">
    <property type="component" value="Chromosome 14"/>
</dbReference>
<feature type="compositionally biased region" description="Polar residues" evidence="1">
    <location>
        <begin position="749"/>
        <end position="759"/>
    </location>
</feature>
<dbReference type="GeneID" id="30912126"/>
<keyword evidence="2" id="KW-1133">Transmembrane helix</keyword>
<keyword evidence="3" id="KW-0732">Signal</keyword>
<feature type="transmembrane region" description="Helical" evidence="2">
    <location>
        <begin position="822"/>
        <end position="842"/>
    </location>
</feature>
<feature type="compositionally biased region" description="Polar residues" evidence="1">
    <location>
        <begin position="320"/>
        <end position="330"/>
    </location>
</feature>
<organism evidence="4 5">
    <name type="scientific">Plasmodium coatneyi</name>
    <dbReference type="NCBI Taxonomy" id="208452"/>
    <lineage>
        <taxon>Eukaryota</taxon>
        <taxon>Sar</taxon>
        <taxon>Alveolata</taxon>
        <taxon>Apicomplexa</taxon>
        <taxon>Aconoidasida</taxon>
        <taxon>Haemosporida</taxon>
        <taxon>Plasmodiidae</taxon>
        <taxon>Plasmodium</taxon>
    </lineage>
</organism>
<name>A0A1B1E7K4_9APIC</name>